<feature type="domain" description="URB1 central HEAT repeat" evidence="4">
    <location>
        <begin position="635"/>
        <end position="820"/>
    </location>
</feature>
<dbReference type="GeneID" id="31003313"/>
<evidence type="ECO:0000256" key="1">
    <source>
        <dbReference type="SAM" id="MobiDB-lite"/>
    </source>
</evidence>
<dbReference type="PANTHER" id="PTHR13500">
    <property type="entry name" value="NUCLEOLAR PRERIBOSOMAL-ASSOCIATED PROTEIN 1"/>
    <property type="match status" value="1"/>
</dbReference>
<dbReference type="EMBL" id="LFMY01000004">
    <property type="protein sequence ID" value="OKL61306.1"/>
    <property type="molecule type" value="Genomic_DNA"/>
</dbReference>
<dbReference type="Pfam" id="PF11707">
    <property type="entry name" value="Npa1"/>
    <property type="match status" value="1"/>
</dbReference>
<evidence type="ECO:0008006" key="7">
    <source>
        <dbReference type="Google" id="ProtNLM"/>
    </source>
</evidence>
<dbReference type="STRING" id="1441469.A0A225B245"/>
<dbReference type="InterPro" id="IPR032436">
    <property type="entry name" value="URB1_C"/>
</dbReference>
<dbReference type="InterPro" id="IPR021714">
    <property type="entry name" value="URB1_N"/>
</dbReference>
<dbReference type="Proteomes" id="UP000214365">
    <property type="component" value="Unassembled WGS sequence"/>
</dbReference>
<feature type="region of interest" description="Disordered" evidence="1">
    <location>
        <begin position="1"/>
        <end position="29"/>
    </location>
</feature>
<feature type="compositionally biased region" description="Basic and acidic residues" evidence="1">
    <location>
        <begin position="812"/>
        <end position="831"/>
    </location>
</feature>
<evidence type="ECO:0000313" key="5">
    <source>
        <dbReference type="EMBL" id="OKL61306.1"/>
    </source>
</evidence>
<keyword evidence="6" id="KW-1185">Reference proteome</keyword>
<dbReference type="InterPro" id="IPR059018">
    <property type="entry name" value="HEAT_URB1"/>
</dbReference>
<dbReference type="GO" id="GO:0000463">
    <property type="term" value="P:maturation of LSU-rRNA from tricistronic rRNA transcript (SSU-rRNA, 5.8S rRNA, LSU-rRNA)"/>
    <property type="evidence" value="ECO:0007669"/>
    <property type="project" value="TreeGrafter"/>
</dbReference>
<name>A0A225B245_TALAT</name>
<dbReference type="OrthoDB" id="72892at2759"/>
<dbReference type="Pfam" id="PF26140">
    <property type="entry name" value="HEAT_URB1"/>
    <property type="match status" value="1"/>
</dbReference>
<feature type="compositionally biased region" description="Polar residues" evidence="1">
    <location>
        <begin position="832"/>
        <end position="843"/>
    </location>
</feature>
<dbReference type="InterPro" id="IPR039844">
    <property type="entry name" value="URB1"/>
</dbReference>
<dbReference type="GO" id="GO:0000466">
    <property type="term" value="P:maturation of 5.8S rRNA from tricistronic rRNA transcript (SSU-rRNA, 5.8S rRNA, LSU-rRNA)"/>
    <property type="evidence" value="ECO:0007669"/>
    <property type="project" value="TreeGrafter"/>
</dbReference>
<feature type="domain" description="URB1 N-terminal" evidence="2">
    <location>
        <begin position="97"/>
        <end position="444"/>
    </location>
</feature>
<sequence length="1125" mass="127108">MASEFSQEHRHKRRRISTETAAPSNGGVEISSHKDLNDLLYFRQDAKLDALRGLNAFKDFLSSISQSNVEDEKEKKFQILKSFCDSQISRVEDGVCLADLLQTWNFAESTNHENILVIAPSVLAQLLKTISTRLEFRDFGVSLCKSLLQKDQLRLINRNLTAPKAKEHLISPCIRLLTEVVSFDGGAVSRLVYLNRETTFKRLEHFLTPSKTQLESSADSSKKSTLRRNAQRYVLANIRFLQGPAKIDFIEQHKVIRAFLEFIRRDPRDLVTDIIKAIDRDIAHDTSLPRVTKSRFFNKWNLERLVTLYGYDKDNEDVESEISVPAEIHKILLQICIVPEMGVLLPQNGWYPPGGDANFPLTEDEEYIDLGLDAPLYQDKYRESIPVRNGTLSAFTQVLRPESDTLQMELLLEIFKAAPELVADFFTKRIMFTAEPKATSTWLGESAFLFSTVQSAVPARFGSREEIATLPPPVSIVIENILPRPLNSKNLTRCLNQTSDSIVTLFAIRILTATFRKLQTVLKEFNSDHGRYQPFWEQAASKLVMEFVNRCPSMKDIILTFKRTVPEDIHQQGAVMELLAVFHDVIPSIAAEENFDVTLIMVKVLELLDDSSLSNEDLEAAIGLLQNTLHIAHRSASMRWWQQPASLQLSAFTSILKVAIGRDDAKQLCELLESVLVEQGILSASNGPFDALIASLKDSGQQDLLLQLSFLDNCLCRIAKKPVHYEDLASSLLNDSEAALSLLVAGILEQWPFVLKTDDTEKEQAVASWIASLLKLLKLAGEDKKALKNVRDSLYELSQSKKTKSIFKKSLKGSEKDNDKSPETVDPDGRSKSSAPSKHTTSVGLLDVFGPLPSESKDHAGLYKWEKEEIDIAIEQGRISDLMLCLCSEHEEIRRQAFAAVTRLMAKLKESNYAEWRSVYLLLGELRETVNQLGFESSLPFVVGQCSVSCLMVLNDPLHKMYGKVNRYLQRRPSWEVDKIPSYWIDHILLHQPEDDEGHHEEVKWLLDMLVRGLQSSQDLDIYRRANVFEHILLLYKAPTVNAAMKKTILHLVFNATQIHGGTTLITRAGALSWIQSCVAASSDTYTMGLLRELEQAIYESSDRDRVDKWSGHWASATIKEAVSM</sequence>
<reference evidence="5 6" key="1">
    <citation type="submission" date="2015-06" db="EMBL/GenBank/DDBJ databases">
        <title>Talaromyces atroroseus IBT 11181 draft genome.</title>
        <authorList>
            <person name="Rasmussen K.B."/>
            <person name="Rasmussen S."/>
            <person name="Petersen B."/>
            <person name="Sicheritz-Ponten T."/>
            <person name="Mortensen U.H."/>
            <person name="Thrane U."/>
        </authorList>
    </citation>
    <scope>NUCLEOTIDE SEQUENCE [LARGE SCALE GENOMIC DNA]</scope>
    <source>
        <strain evidence="5 6">IBT 11181</strain>
    </source>
</reference>
<evidence type="ECO:0000259" key="3">
    <source>
        <dbReference type="Pfam" id="PF16201"/>
    </source>
</evidence>
<evidence type="ECO:0000259" key="4">
    <source>
        <dbReference type="Pfam" id="PF26140"/>
    </source>
</evidence>
<dbReference type="RefSeq" id="XP_020121427.1">
    <property type="nucleotide sequence ID" value="XM_020265871.1"/>
</dbReference>
<feature type="region of interest" description="Disordered" evidence="1">
    <location>
        <begin position="808"/>
        <end position="850"/>
    </location>
</feature>
<proteinExistence type="predicted"/>
<evidence type="ECO:0000313" key="6">
    <source>
        <dbReference type="Proteomes" id="UP000214365"/>
    </source>
</evidence>
<protein>
    <recommendedName>
        <fullName evidence="7">Nucleolar pre-ribosomal-associated protein 1 N-terminal domain-containing protein</fullName>
    </recommendedName>
</protein>
<feature type="domain" description="URB1 C-terminal" evidence="3">
    <location>
        <begin position="882"/>
        <end position="1074"/>
    </location>
</feature>
<evidence type="ECO:0000259" key="2">
    <source>
        <dbReference type="Pfam" id="PF11707"/>
    </source>
</evidence>
<accession>A0A225B245</accession>
<dbReference type="PANTHER" id="PTHR13500:SF0">
    <property type="entry name" value="NUCLEOLAR PRE-RIBOSOMAL-ASSOCIATED PROTEIN 1"/>
    <property type="match status" value="1"/>
</dbReference>
<dbReference type="Pfam" id="PF16201">
    <property type="entry name" value="NopRA1"/>
    <property type="match status" value="1"/>
</dbReference>
<organism evidence="5 6">
    <name type="scientific">Talaromyces atroroseus</name>
    <dbReference type="NCBI Taxonomy" id="1441469"/>
    <lineage>
        <taxon>Eukaryota</taxon>
        <taxon>Fungi</taxon>
        <taxon>Dikarya</taxon>
        <taxon>Ascomycota</taxon>
        <taxon>Pezizomycotina</taxon>
        <taxon>Eurotiomycetes</taxon>
        <taxon>Eurotiomycetidae</taxon>
        <taxon>Eurotiales</taxon>
        <taxon>Trichocomaceae</taxon>
        <taxon>Talaromyces</taxon>
        <taxon>Talaromyces sect. Trachyspermi</taxon>
    </lineage>
</organism>
<dbReference type="GO" id="GO:0005730">
    <property type="term" value="C:nucleolus"/>
    <property type="evidence" value="ECO:0007669"/>
    <property type="project" value="TreeGrafter"/>
</dbReference>
<gene>
    <name evidence="5" type="ORF">UA08_03558</name>
</gene>
<comment type="caution">
    <text evidence="5">The sequence shown here is derived from an EMBL/GenBank/DDBJ whole genome shotgun (WGS) entry which is preliminary data.</text>
</comment>
<dbReference type="AlphaFoldDB" id="A0A225B245"/>